<evidence type="ECO:0008006" key="3">
    <source>
        <dbReference type="Google" id="ProtNLM"/>
    </source>
</evidence>
<dbReference type="EMBL" id="JAVREY010000005">
    <property type="protein sequence ID" value="MDT0462784.1"/>
    <property type="molecule type" value="Genomic_DNA"/>
</dbReference>
<proteinExistence type="predicted"/>
<dbReference type="RefSeq" id="WP_311693074.1">
    <property type="nucleotide sequence ID" value="NZ_JAVREY010000005.1"/>
</dbReference>
<evidence type="ECO:0000313" key="1">
    <source>
        <dbReference type="EMBL" id="MDT0462784.1"/>
    </source>
</evidence>
<evidence type="ECO:0000313" key="2">
    <source>
        <dbReference type="Proteomes" id="UP001183809"/>
    </source>
</evidence>
<accession>A0ABU2TPB8</accession>
<protein>
    <recommendedName>
        <fullName evidence="3">Molecular chaperone DnaJ</fullName>
    </recommendedName>
</protein>
<sequence length="60" mass="6262">MPQHVRPLPVCRDCDGFATAAIDTGTRHLDGTRATLRVNCPACQGTGHATPAPALTHAGR</sequence>
<keyword evidence="2" id="KW-1185">Reference proteome</keyword>
<comment type="caution">
    <text evidence="1">The sequence shown here is derived from an EMBL/GenBank/DDBJ whole genome shotgun (WGS) entry which is preliminary data.</text>
</comment>
<reference evidence="2" key="1">
    <citation type="submission" date="2023-07" db="EMBL/GenBank/DDBJ databases">
        <title>30 novel species of actinomycetes from the DSMZ collection.</title>
        <authorList>
            <person name="Nouioui I."/>
        </authorList>
    </citation>
    <scope>NUCLEOTIDE SEQUENCE [LARGE SCALE GENOMIC DNA]</scope>
    <source>
        <strain evidence="2">DSM 41699</strain>
    </source>
</reference>
<gene>
    <name evidence="1" type="ORF">RM764_07135</name>
</gene>
<name>A0ABU2TPB8_9ACTN</name>
<dbReference type="Proteomes" id="UP001183809">
    <property type="component" value="Unassembled WGS sequence"/>
</dbReference>
<organism evidence="1 2">
    <name type="scientific">Streptomyces gibsoniae</name>
    <dbReference type="NCBI Taxonomy" id="3075529"/>
    <lineage>
        <taxon>Bacteria</taxon>
        <taxon>Bacillati</taxon>
        <taxon>Actinomycetota</taxon>
        <taxon>Actinomycetes</taxon>
        <taxon>Kitasatosporales</taxon>
        <taxon>Streptomycetaceae</taxon>
        <taxon>Streptomyces</taxon>
    </lineage>
</organism>